<protein>
    <submittedName>
        <fullName evidence="4">Exopolyphosphatase / guanosine-5'-triphosphate,3'-diphosphate pyrophosphatase</fullName>
    </submittedName>
</protein>
<dbReference type="Gene3D" id="3.30.420.150">
    <property type="entry name" value="Exopolyphosphatase. Domain 2"/>
    <property type="match status" value="1"/>
</dbReference>
<dbReference type="InterPro" id="IPR050273">
    <property type="entry name" value="GppA/Ppx_hydrolase"/>
</dbReference>
<dbReference type="Pfam" id="PF21447">
    <property type="entry name" value="Ppx-GppA_III"/>
    <property type="match status" value="1"/>
</dbReference>
<dbReference type="CDD" id="cd24052">
    <property type="entry name" value="ASKHA_NBD_HpPPX-GppA-like"/>
    <property type="match status" value="1"/>
</dbReference>
<name>A0A1I5SXF7_9BACT</name>
<organism evidence="4 5">
    <name type="scientific">Hydrogenimonas thermophila</name>
    <dbReference type="NCBI Taxonomy" id="223786"/>
    <lineage>
        <taxon>Bacteria</taxon>
        <taxon>Pseudomonadati</taxon>
        <taxon>Campylobacterota</taxon>
        <taxon>Epsilonproteobacteria</taxon>
        <taxon>Campylobacterales</taxon>
        <taxon>Hydrogenimonadaceae</taxon>
        <taxon>Hydrogenimonas</taxon>
    </lineage>
</organism>
<dbReference type="InterPro" id="IPR048950">
    <property type="entry name" value="Ppx_GppA_C"/>
</dbReference>
<evidence type="ECO:0000313" key="4">
    <source>
        <dbReference type="EMBL" id="SFP75398.1"/>
    </source>
</evidence>
<dbReference type="SUPFAM" id="SSF53067">
    <property type="entry name" value="Actin-like ATPase domain"/>
    <property type="match status" value="2"/>
</dbReference>
<dbReference type="Pfam" id="PF02541">
    <property type="entry name" value="Ppx-GppA"/>
    <property type="match status" value="1"/>
</dbReference>
<evidence type="ECO:0000256" key="1">
    <source>
        <dbReference type="ARBA" id="ARBA00022801"/>
    </source>
</evidence>
<gene>
    <name evidence="4" type="ORF">SAMN05216234_13813</name>
</gene>
<dbReference type="GO" id="GO:0016462">
    <property type="term" value="F:pyrophosphatase activity"/>
    <property type="evidence" value="ECO:0007669"/>
    <property type="project" value="TreeGrafter"/>
</dbReference>
<dbReference type="EMBL" id="FOXB01000038">
    <property type="protein sequence ID" value="SFP75398.1"/>
    <property type="molecule type" value="Genomic_DNA"/>
</dbReference>
<proteinExistence type="predicted"/>
<feature type="domain" description="Ppx/GppA phosphatase C-terminal" evidence="3">
    <location>
        <begin position="294"/>
        <end position="430"/>
    </location>
</feature>
<dbReference type="SUPFAM" id="SSF109604">
    <property type="entry name" value="HD-domain/PDEase-like"/>
    <property type="match status" value="1"/>
</dbReference>
<dbReference type="PANTHER" id="PTHR30005">
    <property type="entry name" value="EXOPOLYPHOSPHATASE"/>
    <property type="match status" value="1"/>
</dbReference>
<dbReference type="STRING" id="223786.SAMN05216234_13813"/>
<dbReference type="AlphaFoldDB" id="A0A1I5SXF7"/>
<dbReference type="Gene3D" id="1.10.3210.10">
    <property type="entry name" value="Hypothetical protein af1432"/>
    <property type="match status" value="1"/>
</dbReference>
<dbReference type="InterPro" id="IPR043129">
    <property type="entry name" value="ATPase_NBD"/>
</dbReference>
<dbReference type="InterPro" id="IPR003695">
    <property type="entry name" value="Ppx_GppA_N"/>
</dbReference>
<sequence>MFERTSRFGFHLINETRSRVRISEGAYDNNGHLQSEAIDRAISALSQFLIIARSYKTHKILCVATSAVRDAPNKKYFLKRVEKELGLKIKVIDGKKEAWLGGVAAANLLPITDGITIDIGGGSTELALIQNRRIVETFSLDIGTVRLKELFFDKKLPIEDAKEYINHTLAKLPETFKSKQAIGIGGTIRAIAKAIMQRNEHPIEKVHAFSFSIKDEGKFIQKVSQSPIMKLKKIGIKKDRLDTIRPGALIFWNLLEKIGAQNVISSGVGVREGLFLSDLLRNSNHLFPHNFNPSVRSLQDRFSIDTKLAANISSTAEAIFNALQEPFKLPNDAKKHIKIAAKLSQIGIGLDFYGYHKHSAYMIMNNLNYGFTHEEMILIATLIRFNKRRLPKNSFTRPYKKLLPDDKTLSWLSYIVSLSQTIHFSREKGKVSVTYKNGVLNIDTPFDNYLAKERIKELEKPASIAILFS</sequence>
<reference evidence="4 5" key="1">
    <citation type="submission" date="2016-10" db="EMBL/GenBank/DDBJ databases">
        <authorList>
            <person name="de Groot N.N."/>
        </authorList>
    </citation>
    <scope>NUCLEOTIDE SEQUENCE [LARGE SCALE GENOMIC DNA]</scope>
    <source>
        <strain evidence="4 5">EP1-55-1</strain>
    </source>
</reference>
<accession>A0A1I5SXF7</accession>
<dbReference type="PIRSF" id="PIRSF001267">
    <property type="entry name" value="Pyrophosphatase_GppA_Ppx"/>
    <property type="match status" value="1"/>
</dbReference>
<feature type="domain" description="Ppx/GppA phosphatase N-terminal" evidence="2">
    <location>
        <begin position="9"/>
        <end position="281"/>
    </location>
</feature>
<dbReference type="Proteomes" id="UP000199227">
    <property type="component" value="Unassembled WGS sequence"/>
</dbReference>
<dbReference type="Gene3D" id="3.30.420.40">
    <property type="match status" value="1"/>
</dbReference>
<dbReference type="PANTHER" id="PTHR30005:SF0">
    <property type="entry name" value="RETROGRADE REGULATION PROTEIN 2"/>
    <property type="match status" value="1"/>
</dbReference>
<evidence type="ECO:0000313" key="5">
    <source>
        <dbReference type="Proteomes" id="UP000199227"/>
    </source>
</evidence>
<dbReference type="InterPro" id="IPR030673">
    <property type="entry name" value="PyroPPase_GppA_Ppx"/>
</dbReference>
<keyword evidence="1" id="KW-0378">Hydrolase</keyword>
<keyword evidence="5" id="KW-1185">Reference proteome</keyword>
<evidence type="ECO:0000259" key="3">
    <source>
        <dbReference type="Pfam" id="PF21447"/>
    </source>
</evidence>
<evidence type="ECO:0000259" key="2">
    <source>
        <dbReference type="Pfam" id="PF02541"/>
    </source>
</evidence>